<evidence type="ECO:0000313" key="1">
    <source>
        <dbReference type="EMBL" id="ETH30728.1"/>
    </source>
</evidence>
<name>A0AAI9J101_BORPT</name>
<proteinExistence type="predicted"/>
<dbReference type="EMBL" id="AXSB02000025">
    <property type="protein sequence ID" value="ETH30728.1"/>
    <property type="molecule type" value="Genomic_DNA"/>
</dbReference>
<sequence>MKPRRVSGCPAASGRPGVSSVGCLPVSQPEKSLCFTYEHLCAYRIYFGIVLRIQMADKSGQGSVHQVGAPSRDREPVPVRAVKRRWRAAACLSPRGQAPGALGCSWRMTERLSPWGQALLPLVSLSMRGQALRRVGGCQPLCRGGRRVSSGK</sequence>
<reference evidence="1 2" key="1">
    <citation type="journal article" date="2013" name="Genome Announc.">
        <title>Genome Sequences of 28 Bordetella pertussis U.S. Outbreak Strains Dating from 2010 to 2012.</title>
        <authorList>
            <person name="Harvill E.T."/>
            <person name="Goodfield L.L."/>
            <person name="Ivanov Y."/>
            <person name="Meyer J.A."/>
            <person name="Newth C."/>
            <person name="Cassiday P."/>
            <person name="Tondella M.L."/>
            <person name="Liao P."/>
            <person name="Zimmerman J."/>
            <person name="Meert K."/>
            <person name="Wessel D."/>
            <person name="Berger J."/>
            <person name="Dean J.M."/>
            <person name="Holubkov R."/>
            <person name="Burr J."/>
            <person name="Liu T."/>
            <person name="Brinkac L."/>
            <person name="Kim M."/>
            <person name="Losada L."/>
        </authorList>
    </citation>
    <scope>NUCLEOTIDE SEQUENCE [LARGE SCALE GENOMIC DNA]</scope>
    <source>
        <strain evidence="1 2">CHLA-26</strain>
    </source>
</reference>
<comment type="caution">
    <text evidence="1">The sequence shown here is derived from an EMBL/GenBank/DDBJ whole genome shotgun (WGS) entry which is preliminary data.</text>
</comment>
<gene>
    <name evidence="1" type="ORF">L566_3749</name>
</gene>
<protein>
    <submittedName>
        <fullName evidence="1">Uncharacterized protein</fullName>
    </submittedName>
</protein>
<accession>A0AAI9J101</accession>
<dbReference type="Proteomes" id="UP000018679">
    <property type="component" value="Unassembled WGS sequence"/>
</dbReference>
<organism evidence="1 2">
    <name type="scientific">Bordetella pertussis CHLA-26</name>
    <dbReference type="NCBI Taxonomy" id="1331284"/>
    <lineage>
        <taxon>Bacteria</taxon>
        <taxon>Pseudomonadati</taxon>
        <taxon>Pseudomonadota</taxon>
        <taxon>Betaproteobacteria</taxon>
        <taxon>Burkholderiales</taxon>
        <taxon>Alcaligenaceae</taxon>
        <taxon>Bordetella</taxon>
    </lineage>
</organism>
<evidence type="ECO:0000313" key="2">
    <source>
        <dbReference type="Proteomes" id="UP000018679"/>
    </source>
</evidence>
<dbReference type="AlphaFoldDB" id="A0AAI9J101"/>